<dbReference type="PIRSF" id="PIRSF038973">
    <property type="entry name" value="SpoIIM"/>
    <property type="match status" value="1"/>
</dbReference>
<dbReference type="Proteomes" id="UP000049855">
    <property type="component" value="Unassembled WGS sequence"/>
</dbReference>
<sequence>MLKLFRRNAADYIRANIVAYFFMILIFVIGIVIGAMAVKTLPDEQKIELVGYLRVFFQGLTEQPAGIGNTQSLLTSVIGNNSRLIGIMWLLGFTIVGIPFVLFMVCLRGFVIGFTVGFLVNEYVMKGLLFAIVAVLPHNFLAVPAILATGVAATTFSLMLVRRKHHSKDNLLYNSIAYSVFCLAMLVIMLGAALIEVFVSPVFMKLVAHLIRT</sequence>
<feature type="transmembrane region" description="Helical" evidence="1">
    <location>
        <begin position="84"/>
        <end position="103"/>
    </location>
</feature>
<feature type="transmembrane region" description="Helical" evidence="1">
    <location>
        <begin position="12"/>
        <end position="38"/>
    </location>
</feature>
<keyword evidence="1" id="KW-0812">Transmembrane</keyword>
<keyword evidence="1" id="KW-0472">Membrane</keyword>
<dbReference type="RefSeq" id="WP_021170080.1">
    <property type="nucleotide sequence ID" value="NZ_CTRP01000014.1"/>
</dbReference>
<evidence type="ECO:0000256" key="1">
    <source>
        <dbReference type="SAM" id="Phobius"/>
    </source>
</evidence>
<dbReference type="NCBIfam" id="TIGR02831">
    <property type="entry name" value="spo_II_M"/>
    <property type="match status" value="1"/>
</dbReference>
<evidence type="ECO:0000313" key="2">
    <source>
        <dbReference type="EMBL" id="CQR74078.1"/>
    </source>
</evidence>
<feature type="transmembrane region" description="Helical" evidence="1">
    <location>
        <begin position="110"/>
        <end position="135"/>
    </location>
</feature>
<dbReference type="Pfam" id="PF01944">
    <property type="entry name" value="SpoIIM"/>
    <property type="match status" value="1"/>
</dbReference>
<dbReference type="InterPro" id="IPR014196">
    <property type="entry name" value="SpoIIM"/>
</dbReference>
<name>A0A0U1L334_9FIRM</name>
<reference evidence="3" key="1">
    <citation type="submission" date="2015-03" db="EMBL/GenBank/DDBJ databases">
        <authorList>
            <person name="Nijsse Bart"/>
        </authorList>
    </citation>
    <scope>NUCLEOTIDE SEQUENCE [LARGE SCALE GENOMIC DNA]</scope>
</reference>
<proteinExistence type="predicted"/>
<feature type="transmembrane region" description="Helical" evidence="1">
    <location>
        <begin position="173"/>
        <end position="195"/>
    </location>
</feature>
<protein>
    <submittedName>
        <fullName evidence="2">Stage II sporulation protein M (SpoIIM)</fullName>
    </submittedName>
</protein>
<keyword evidence="1" id="KW-1133">Transmembrane helix</keyword>
<gene>
    <name evidence="2" type="ORF">SpAn4DRAFT_0540</name>
</gene>
<dbReference type="EMBL" id="CTRP01000014">
    <property type="protein sequence ID" value="CQR74078.1"/>
    <property type="molecule type" value="Genomic_DNA"/>
</dbReference>
<dbReference type="InterPro" id="IPR002798">
    <property type="entry name" value="SpoIIM-like"/>
</dbReference>
<accession>A0A0U1L334</accession>
<organism evidence="2 3">
    <name type="scientific">Sporomusa ovata</name>
    <dbReference type="NCBI Taxonomy" id="2378"/>
    <lineage>
        <taxon>Bacteria</taxon>
        <taxon>Bacillati</taxon>
        <taxon>Bacillota</taxon>
        <taxon>Negativicutes</taxon>
        <taxon>Selenomonadales</taxon>
        <taxon>Sporomusaceae</taxon>
        <taxon>Sporomusa</taxon>
    </lineage>
</organism>
<dbReference type="AlphaFoldDB" id="A0A0U1L334"/>
<evidence type="ECO:0000313" key="3">
    <source>
        <dbReference type="Proteomes" id="UP000049855"/>
    </source>
</evidence>
<keyword evidence="3" id="KW-1185">Reference proteome</keyword>
<feature type="transmembrane region" description="Helical" evidence="1">
    <location>
        <begin position="141"/>
        <end position="161"/>
    </location>
</feature>